<keyword evidence="3" id="KW-1185">Reference proteome</keyword>
<dbReference type="Gene3D" id="3.10.180.10">
    <property type="entry name" value="2,3-Dihydroxybiphenyl 1,2-Dioxygenase, domain 1"/>
    <property type="match status" value="1"/>
</dbReference>
<dbReference type="EMBL" id="JAGSMN010000734">
    <property type="protein sequence ID" value="MBR7676756.1"/>
    <property type="molecule type" value="Genomic_DNA"/>
</dbReference>
<dbReference type="AlphaFoldDB" id="A0A8T4IWR7"/>
<protein>
    <submittedName>
        <fullName evidence="2">VOC family protein</fullName>
    </submittedName>
</protein>
<evidence type="ECO:0000313" key="3">
    <source>
        <dbReference type="Proteomes" id="UP000675554"/>
    </source>
</evidence>
<dbReference type="CDD" id="cd08349">
    <property type="entry name" value="BLMA_like"/>
    <property type="match status" value="1"/>
</dbReference>
<comment type="caution">
    <text evidence="2">The sequence shown here is derived from an EMBL/GenBank/DDBJ whole genome shotgun (WGS) entry which is preliminary data.</text>
</comment>
<organism evidence="2 3">
    <name type="scientific">Streptomyces daliensis</name>
    <dbReference type="NCBI Taxonomy" id="299421"/>
    <lineage>
        <taxon>Bacteria</taxon>
        <taxon>Bacillati</taxon>
        <taxon>Actinomycetota</taxon>
        <taxon>Actinomycetes</taxon>
        <taxon>Kitasatosporales</taxon>
        <taxon>Streptomycetaceae</taxon>
        <taxon>Streptomyces</taxon>
    </lineage>
</organism>
<dbReference type="SUPFAM" id="SSF54593">
    <property type="entry name" value="Glyoxalase/Bleomycin resistance protein/Dihydroxybiphenyl dioxygenase"/>
    <property type="match status" value="1"/>
</dbReference>
<dbReference type="GO" id="GO:0046677">
    <property type="term" value="P:response to antibiotic"/>
    <property type="evidence" value="ECO:0007669"/>
    <property type="project" value="UniProtKB-KW"/>
</dbReference>
<evidence type="ECO:0000256" key="1">
    <source>
        <dbReference type="ARBA" id="ARBA00023251"/>
    </source>
</evidence>
<keyword evidence="1" id="KW-0046">Antibiotic resistance</keyword>
<dbReference type="InterPro" id="IPR029068">
    <property type="entry name" value="Glyas_Bleomycin-R_OHBP_Dase"/>
</dbReference>
<sequence>MGDQREQTIPILPCPSVPELVDFYATLGFETTHLQTRPNPFASLRYGAEGDGFELQFFGHKSVVPEESWSTCYVLTERVDELYAAFRAGLKRAYGRVPTRGVPRLGQLKDTSYGVRQFLLTDPGGNCVRIGQPNGESMDHAPMPKEKFARALRQAWLLGVSRGAKGDAAQGARILDHALATATPASTAERLKALVLRADLACTLDDPALAASLLAEVRKAEDGLGAAERAALSDDLTRAADLRDTLREAAQDG</sequence>
<reference evidence="2" key="1">
    <citation type="submission" date="2021-04" db="EMBL/GenBank/DDBJ databases">
        <title>Sequencing of actinobacteria type strains.</title>
        <authorList>
            <person name="Nguyen G.-S."/>
            <person name="Wentzel A."/>
        </authorList>
    </citation>
    <scope>NUCLEOTIDE SEQUENCE</scope>
    <source>
        <strain evidence="2">DSM 42095</strain>
    </source>
</reference>
<dbReference type="Proteomes" id="UP000675554">
    <property type="component" value="Unassembled WGS sequence"/>
</dbReference>
<evidence type="ECO:0000313" key="2">
    <source>
        <dbReference type="EMBL" id="MBR7676756.1"/>
    </source>
</evidence>
<accession>A0A8T4IWR7</accession>
<gene>
    <name evidence="2" type="ORF">KDA82_27875</name>
</gene>
<name>A0A8T4IWR7_9ACTN</name>
<proteinExistence type="predicted"/>
<dbReference type="InterPro" id="IPR000335">
    <property type="entry name" value="Bleomycin-R"/>
</dbReference>